<protein>
    <submittedName>
        <fullName evidence="1">Uncharacterized protein</fullName>
    </submittedName>
</protein>
<accession>A0A6G1I3W6</accession>
<evidence type="ECO:0000313" key="2">
    <source>
        <dbReference type="Proteomes" id="UP000799640"/>
    </source>
</evidence>
<evidence type="ECO:0000313" key="1">
    <source>
        <dbReference type="EMBL" id="KAF2402962.1"/>
    </source>
</evidence>
<gene>
    <name evidence="1" type="ORF">EJ06DRAFT_527929</name>
</gene>
<proteinExistence type="predicted"/>
<sequence length="68" mass="7468">MVGKRLDDAPDNMFYGHGLIFMPTFAFWSGKVCRVDVGIVSFVMMASPNFPNLIEGSDAPRWLGVSNG</sequence>
<organism evidence="1 2">
    <name type="scientific">Trichodelitschia bisporula</name>
    <dbReference type="NCBI Taxonomy" id="703511"/>
    <lineage>
        <taxon>Eukaryota</taxon>
        <taxon>Fungi</taxon>
        <taxon>Dikarya</taxon>
        <taxon>Ascomycota</taxon>
        <taxon>Pezizomycotina</taxon>
        <taxon>Dothideomycetes</taxon>
        <taxon>Dothideomycetes incertae sedis</taxon>
        <taxon>Phaeotrichales</taxon>
        <taxon>Phaeotrichaceae</taxon>
        <taxon>Trichodelitschia</taxon>
    </lineage>
</organism>
<dbReference type="Proteomes" id="UP000799640">
    <property type="component" value="Unassembled WGS sequence"/>
</dbReference>
<reference evidence="1" key="1">
    <citation type="journal article" date="2020" name="Stud. Mycol.">
        <title>101 Dothideomycetes genomes: a test case for predicting lifestyles and emergence of pathogens.</title>
        <authorList>
            <person name="Haridas S."/>
            <person name="Albert R."/>
            <person name="Binder M."/>
            <person name="Bloem J."/>
            <person name="Labutti K."/>
            <person name="Salamov A."/>
            <person name="Andreopoulos B."/>
            <person name="Baker S."/>
            <person name="Barry K."/>
            <person name="Bills G."/>
            <person name="Bluhm B."/>
            <person name="Cannon C."/>
            <person name="Castanera R."/>
            <person name="Culley D."/>
            <person name="Daum C."/>
            <person name="Ezra D."/>
            <person name="Gonzalez J."/>
            <person name="Henrissat B."/>
            <person name="Kuo A."/>
            <person name="Liang C."/>
            <person name="Lipzen A."/>
            <person name="Lutzoni F."/>
            <person name="Magnuson J."/>
            <person name="Mondo S."/>
            <person name="Nolan M."/>
            <person name="Ohm R."/>
            <person name="Pangilinan J."/>
            <person name="Park H.-J."/>
            <person name="Ramirez L."/>
            <person name="Alfaro M."/>
            <person name="Sun H."/>
            <person name="Tritt A."/>
            <person name="Yoshinaga Y."/>
            <person name="Zwiers L.-H."/>
            <person name="Turgeon B."/>
            <person name="Goodwin S."/>
            <person name="Spatafora J."/>
            <person name="Crous P."/>
            <person name="Grigoriev I."/>
        </authorList>
    </citation>
    <scope>NUCLEOTIDE SEQUENCE</scope>
    <source>
        <strain evidence="1">CBS 262.69</strain>
    </source>
</reference>
<keyword evidence="2" id="KW-1185">Reference proteome</keyword>
<name>A0A6G1I3W6_9PEZI</name>
<dbReference type="AlphaFoldDB" id="A0A6G1I3W6"/>
<dbReference type="EMBL" id="ML996690">
    <property type="protein sequence ID" value="KAF2402962.1"/>
    <property type="molecule type" value="Genomic_DNA"/>
</dbReference>